<keyword evidence="5 9" id="KW-0697">Rotamase</keyword>
<dbReference type="Gene3D" id="3.10.50.40">
    <property type="match status" value="1"/>
</dbReference>
<dbReference type="RefSeq" id="WP_221251265.1">
    <property type="nucleotide sequence ID" value="NZ_AP024355.1"/>
</dbReference>
<dbReference type="SUPFAM" id="SSF54534">
    <property type="entry name" value="FKBP-like"/>
    <property type="match status" value="1"/>
</dbReference>
<dbReference type="Pfam" id="PF00254">
    <property type="entry name" value="FKBP_C"/>
    <property type="match status" value="1"/>
</dbReference>
<evidence type="ECO:0000256" key="8">
    <source>
        <dbReference type="ARBA" id="ARBA00037071"/>
    </source>
</evidence>
<reference evidence="12 13" key="2">
    <citation type="journal article" date="2021" name="Int. J. Syst. Evol. Microbiol.">
        <title>Isolation and Polyphasic Characterization of Desulfuromonas versatilis sp. Nov., an Electrogenic Bacteria Capable of Versatile Metabolism Isolated from a Graphene Oxide-Reducing Enrichment Culture.</title>
        <authorList>
            <person name="Xie L."/>
            <person name="Yoshida N."/>
            <person name="Ishii S."/>
            <person name="Meng L."/>
        </authorList>
    </citation>
    <scope>NUCLEOTIDE SEQUENCE [LARGE SCALE GENOMIC DNA]</scope>
    <source>
        <strain evidence="12 13">NIT-T3</strain>
    </source>
</reference>
<gene>
    <name evidence="12" type="ORF">DESUT3_08920</name>
</gene>
<evidence type="ECO:0000256" key="3">
    <source>
        <dbReference type="ARBA" id="ARBA00006577"/>
    </source>
</evidence>
<comment type="similarity">
    <text evidence="3 10">Belongs to the FKBP-type PPIase family.</text>
</comment>
<accession>A0ABN6DUN4</accession>
<comment type="catalytic activity">
    <reaction evidence="1 9 10">
        <text>[protein]-peptidylproline (omega=180) = [protein]-peptidylproline (omega=0)</text>
        <dbReference type="Rhea" id="RHEA:16237"/>
        <dbReference type="Rhea" id="RHEA-COMP:10747"/>
        <dbReference type="Rhea" id="RHEA-COMP:10748"/>
        <dbReference type="ChEBI" id="CHEBI:83833"/>
        <dbReference type="ChEBI" id="CHEBI:83834"/>
        <dbReference type="EC" id="5.2.1.8"/>
    </reaction>
</comment>
<sequence>MIVAKTGDRVRVHYTGRLEDGTVFDSSRELDPLEFVLGRGDVIPGFDQAVSGMAPGECKTVTILPEQAYGPHQEEMVACVPIKDLGISGELTVGQQLEVTQEEGPAFLVMVAALDEETVTLDANHPLAGRNLVFDLELLAIG</sequence>
<comment type="subcellular location">
    <subcellularLocation>
        <location evidence="2">Cytoplasm</location>
    </subcellularLocation>
</comment>
<reference evidence="12 13" key="1">
    <citation type="journal article" date="2016" name="C (Basel)">
        <title>Selective Growth of and Electricity Production by Marine Exoelectrogenic Bacteria in Self-Aggregated Hydrogel of Microbially Reduced Graphene Oxide.</title>
        <authorList>
            <person name="Yoshida N."/>
            <person name="Goto Y."/>
            <person name="Miyata Y."/>
        </authorList>
    </citation>
    <scope>NUCLEOTIDE SEQUENCE [LARGE SCALE GENOMIC DNA]</scope>
    <source>
        <strain evidence="12 13">NIT-T3</strain>
    </source>
</reference>
<dbReference type="GO" id="GO:0016853">
    <property type="term" value="F:isomerase activity"/>
    <property type="evidence" value="ECO:0007669"/>
    <property type="project" value="UniProtKB-KW"/>
</dbReference>
<evidence type="ECO:0000256" key="10">
    <source>
        <dbReference type="RuleBase" id="RU003915"/>
    </source>
</evidence>
<evidence type="ECO:0000256" key="2">
    <source>
        <dbReference type="ARBA" id="ARBA00004496"/>
    </source>
</evidence>
<comment type="function">
    <text evidence="8">Also involved in hydrogenase metallocenter assembly, probably by participating in the nickel insertion step. This function in hydrogenase biosynthesis requires chaperone activity and the presence of the metal-binding domain, but not PPIase activity.</text>
</comment>
<dbReference type="Proteomes" id="UP001319827">
    <property type="component" value="Chromosome"/>
</dbReference>
<evidence type="ECO:0000256" key="9">
    <source>
        <dbReference type="PROSITE-ProRule" id="PRU00277"/>
    </source>
</evidence>
<dbReference type="PANTHER" id="PTHR47861">
    <property type="entry name" value="FKBP-TYPE PEPTIDYL-PROLYL CIS-TRANS ISOMERASE SLYD"/>
    <property type="match status" value="1"/>
</dbReference>
<evidence type="ECO:0000256" key="5">
    <source>
        <dbReference type="ARBA" id="ARBA00023110"/>
    </source>
</evidence>
<dbReference type="EMBL" id="AP024355">
    <property type="protein sequence ID" value="BCR03823.1"/>
    <property type="molecule type" value="Genomic_DNA"/>
</dbReference>
<dbReference type="InterPro" id="IPR001179">
    <property type="entry name" value="PPIase_FKBP_dom"/>
</dbReference>
<keyword evidence="7 9" id="KW-0413">Isomerase</keyword>
<evidence type="ECO:0000256" key="6">
    <source>
        <dbReference type="ARBA" id="ARBA00023186"/>
    </source>
</evidence>
<keyword evidence="13" id="KW-1185">Reference proteome</keyword>
<dbReference type="InterPro" id="IPR046357">
    <property type="entry name" value="PPIase_dom_sf"/>
</dbReference>
<evidence type="ECO:0000313" key="13">
    <source>
        <dbReference type="Proteomes" id="UP001319827"/>
    </source>
</evidence>
<feature type="domain" description="PPIase FKBP-type" evidence="11">
    <location>
        <begin position="7"/>
        <end position="81"/>
    </location>
</feature>
<evidence type="ECO:0000256" key="4">
    <source>
        <dbReference type="ARBA" id="ARBA00022490"/>
    </source>
</evidence>
<dbReference type="EC" id="5.2.1.8" evidence="10"/>
<protein>
    <recommendedName>
        <fullName evidence="10">Peptidyl-prolyl cis-trans isomerase</fullName>
        <ecNumber evidence="10">5.2.1.8</ecNumber>
    </recommendedName>
</protein>
<evidence type="ECO:0000256" key="1">
    <source>
        <dbReference type="ARBA" id="ARBA00000971"/>
    </source>
</evidence>
<evidence type="ECO:0000256" key="7">
    <source>
        <dbReference type="ARBA" id="ARBA00023235"/>
    </source>
</evidence>
<dbReference type="PROSITE" id="PS50059">
    <property type="entry name" value="FKBP_PPIASE"/>
    <property type="match status" value="1"/>
</dbReference>
<evidence type="ECO:0000313" key="12">
    <source>
        <dbReference type="EMBL" id="BCR03823.1"/>
    </source>
</evidence>
<organism evidence="12 13">
    <name type="scientific">Desulfuromonas versatilis</name>
    <dbReference type="NCBI Taxonomy" id="2802975"/>
    <lineage>
        <taxon>Bacteria</taxon>
        <taxon>Pseudomonadati</taxon>
        <taxon>Thermodesulfobacteriota</taxon>
        <taxon>Desulfuromonadia</taxon>
        <taxon>Desulfuromonadales</taxon>
        <taxon>Desulfuromonadaceae</taxon>
        <taxon>Desulfuromonas</taxon>
    </lineage>
</organism>
<keyword evidence="4" id="KW-0963">Cytoplasm</keyword>
<keyword evidence="6" id="KW-0143">Chaperone</keyword>
<evidence type="ECO:0000259" key="11">
    <source>
        <dbReference type="PROSITE" id="PS50059"/>
    </source>
</evidence>
<name>A0ABN6DUN4_9BACT</name>
<dbReference type="PANTHER" id="PTHR47861:SF3">
    <property type="entry name" value="FKBP-TYPE PEPTIDYL-PROLYL CIS-TRANS ISOMERASE SLYD"/>
    <property type="match status" value="1"/>
</dbReference>
<proteinExistence type="inferred from homology"/>